<accession>A0A2N7CI34</accession>
<proteinExistence type="predicted"/>
<dbReference type="EMBL" id="MCSW01000091">
    <property type="protein sequence ID" value="PMF27277.1"/>
    <property type="molecule type" value="Genomic_DNA"/>
</dbReference>
<dbReference type="Pfam" id="PF03625">
    <property type="entry name" value="DUF302"/>
    <property type="match status" value="2"/>
</dbReference>
<evidence type="ECO:0000313" key="3">
    <source>
        <dbReference type="Proteomes" id="UP000235405"/>
    </source>
</evidence>
<organism evidence="2 3">
    <name type="scientific">Vibrio splendidus</name>
    <dbReference type="NCBI Taxonomy" id="29497"/>
    <lineage>
        <taxon>Bacteria</taxon>
        <taxon>Pseudomonadati</taxon>
        <taxon>Pseudomonadota</taxon>
        <taxon>Gammaproteobacteria</taxon>
        <taxon>Vibrionales</taxon>
        <taxon>Vibrionaceae</taxon>
        <taxon>Vibrio</taxon>
    </lineage>
</organism>
<dbReference type="CDD" id="cd14797">
    <property type="entry name" value="DUF302"/>
    <property type="match status" value="1"/>
</dbReference>
<gene>
    <name evidence="2" type="ORF">BCV19_03665</name>
</gene>
<dbReference type="PANTHER" id="PTHR38342">
    <property type="entry name" value="SLR5037 PROTEIN"/>
    <property type="match status" value="1"/>
</dbReference>
<dbReference type="Gene3D" id="3.30.310.70">
    <property type="entry name" value="TT1751-like domain"/>
    <property type="match status" value="2"/>
</dbReference>
<feature type="domain" description="DUF302" evidence="1">
    <location>
        <begin position="195"/>
        <end position="255"/>
    </location>
</feature>
<dbReference type="Proteomes" id="UP000235405">
    <property type="component" value="Unassembled WGS sequence"/>
</dbReference>
<dbReference type="InterPro" id="IPR005180">
    <property type="entry name" value="DUF302"/>
</dbReference>
<protein>
    <recommendedName>
        <fullName evidence="1">DUF302 domain-containing protein</fullName>
    </recommendedName>
</protein>
<evidence type="ECO:0000313" key="2">
    <source>
        <dbReference type="EMBL" id="PMF27277.1"/>
    </source>
</evidence>
<feature type="domain" description="DUF302" evidence="1">
    <location>
        <begin position="55"/>
        <end position="108"/>
    </location>
</feature>
<reference evidence="3" key="1">
    <citation type="submission" date="2016-07" db="EMBL/GenBank/DDBJ databases">
        <title>Nontailed viruses are major unrecognized killers of bacteria in the ocean.</title>
        <authorList>
            <person name="Kauffman K."/>
            <person name="Hussain F."/>
            <person name="Yang J."/>
            <person name="Arevalo P."/>
            <person name="Brown J."/>
            <person name="Cutler M."/>
            <person name="Kelly L."/>
            <person name="Polz M.F."/>
        </authorList>
    </citation>
    <scope>NUCLEOTIDE SEQUENCE [LARGE SCALE GENOMIC DNA]</scope>
    <source>
        <strain evidence="3">10N.286.54.F3</strain>
    </source>
</reference>
<evidence type="ECO:0000259" key="1">
    <source>
        <dbReference type="Pfam" id="PF03625"/>
    </source>
</evidence>
<dbReference type="RefSeq" id="WP_102482023.1">
    <property type="nucleotide sequence ID" value="NZ_CAWNYQ010000045.1"/>
</dbReference>
<name>A0A2N7CI34_VIBSP</name>
<dbReference type="AlphaFoldDB" id="A0A2N7CI34"/>
<comment type="caution">
    <text evidence="2">The sequence shown here is derived from an EMBL/GenBank/DDBJ whole genome shotgun (WGS) entry which is preliminary data.</text>
</comment>
<dbReference type="SUPFAM" id="SSF103247">
    <property type="entry name" value="TT1751-like"/>
    <property type="match status" value="2"/>
</dbReference>
<dbReference type="PANTHER" id="PTHR38342:SF2">
    <property type="entry name" value="INNER MEMBRANE OR EXPORTED"/>
    <property type="match status" value="1"/>
</dbReference>
<sequence length="288" mass="31798">MKNRSLMMLLALPLMGCESTVDPIAYVSDLQAVDQNALTVEANAQGQSLDHVLTIDHSRLAEQAGEYLAPSRVDFYTNDALNTALLKLNPEVGLDLPFRVLNYMEGGIQKTVYTDAEFIRKRHGITDDATLTQYQLQIEQLVRGLDNASAVNSDTLDQGYGIEALESDYDFETTLKNIKRDVLEQDDTVWFMNWDYKARAESIGQSLPKATLLVFGGPAPGATAMTDFPSIGLDAFGQKVLVIEQEGKVIVLYNDIVDMSELHYGDNAISHKIINFRLSKTLGGAVSK</sequence>
<dbReference type="InterPro" id="IPR035923">
    <property type="entry name" value="TT1751-like_sf"/>
</dbReference>